<dbReference type="Proteomes" id="UP000000536">
    <property type="component" value="Chromosome"/>
</dbReference>
<dbReference type="InterPro" id="IPR036504">
    <property type="entry name" value="CGI121/TPRKB_sf"/>
</dbReference>
<dbReference type="HOGENOM" id="CLU_1830686_0_0_2"/>
<dbReference type="PhylomeDB" id="Q5JHT9"/>
<evidence type="ECO:0000313" key="2">
    <source>
        <dbReference type="Proteomes" id="UP000000536"/>
    </source>
</evidence>
<evidence type="ECO:0000313" key="1">
    <source>
        <dbReference type="EMBL" id="BAD86458.1"/>
    </source>
</evidence>
<accession>Q5JHT9</accession>
<dbReference type="OrthoDB" id="85996at2157"/>
<dbReference type="SUPFAM" id="SSF143870">
    <property type="entry name" value="PF0523-like"/>
    <property type="match status" value="1"/>
</dbReference>
<dbReference type="KEGG" id="tko:TK2269"/>
<gene>
    <name evidence="1" type="ordered locus">TK2269</name>
</gene>
<dbReference type="InParanoid" id="Q5JHT9"/>
<dbReference type="NCBIfam" id="NF011465">
    <property type="entry name" value="PRK14886.1-1"/>
    <property type="match status" value="1"/>
</dbReference>
<sequence>MIPVTKSIHIARVDVHNVDDILGYLGSNVQLVSVECWRAVAFAAVLAERAVKRGTPHAKTLGGELLLRLAGTHQIREAIKEVGAKNGPNYLVVFGDNSEAEEILRSLGLEEIEIKDCSDEEVKRFFEKSALVEVL</sequence>
<dbReference type="GeneID" id="78448815"/>
<name>Q5JHT9_THEKO</name>
<dbReference type="Gene3D" id="3.30.2380.10">
    <property type="entry name" value="CGI121/TPRKB"/>
    <property type="match status" value="1"/>
</dbReference>
<dbReference type="EMBL" id="AP006878">
    <property type="protein sequence ID" value="BAD86458.1"/>
    <property type="molecule type" value="Genomic_DNA"/>
</dbReference>
<organism evidence="1 2">
    <name type="scientific">Thermococcus kodakarensis (strain ATCC BAA-918 / JCM 12380 / KOD1)</name>
    <name type="common">Pyrococcus kodakaraensis (strain KOD1)</name>
    <dbReference type="NCBI Taxonomy" id="69014"/>
    <lineage>
        <taxon>Archaea</taxon>
        <taxon>Methanobacteriati</taxon>
        <taxon>Methanobacteriota</taxon>
        <taxon>Thermococci</taxon>
        <taxon>Thermococcales</taxon>
        <taxon>Thermococcaceae</taxon>
        <taxon>Thermococcus</taxon>
    </lineage>
</organism>
<dbReference type="RefSeq" id="WP_011251219.1">
    <property type="nucleotide sequence ID" value="NC_006624.1"/>
</dbReference>
<dbReference type="EnsemblBacteria" id="BAD86458">
    <property type="protein sequence ID" value="BAD86458"/>
    <property type="gene ID" value="TK2269"/>
</dbReference>
<dbReference type="eggNOG" id="arCOG02197">
    <property type="taxonomic scope" value="Archaea"/>
</dbReference>
<dbReference type="PATRIC" id="fig|69014.16.peg.2224"/>
<protein>
    <recommendedName>
        <fullName evidence="3">KEOPS complex Cgi121-like subunit</fullName>
    </recommendedName>
</protein>
<proteinExistence type="predicted"/>
<dbReference type="AlphaFoldDB" id="Q5JHT9"/>
<evidence type="ECO:0008006" key="3">
    <source>
        <dbReference type="Google" id="ProtNLM"/>
    </source>
</evidence>
<keyword evidence="2" id="KW-1185">Reference proteome</keyword>
<reference evidence="1 2" key="1">
    <citation type="journal article" date="2005" name="Genome Res.">
        <title>Complete genome sequence of the hyperthermophilic archaeon Thermococcus kodakaraensis KOD1 and comparison with Pyrococcus genomes.</title>
        <authorList>
            <person name="Fukui T."/>
            <person name="Atomi H."/>
            <person name="Kanai T."/>
            <person name="Matsumi R."/>
            <person name="Fujiwara S."/>
            <person name="Imanaka T."/>
        </authorList>
    </citation>
    <scope>NUCLEOTIDE SEQUENCE [LARGE SCALE GENOMIC DNA]</scope>
    <source>
        <strain evidence="2">ATCC BAA-918 / JCM 12380 / KOD1</strain>
    </source>
</reference>
<dbReference type="STRING" id="69014.TK2269"/>